<evidence type="ECO:0000256" key="3">
    <source>
        <dbReference type="ARBA" id="ARBA00023163"/>
    </source>
</evidence>
<dbReference type="RefSeq" id="WP_131961095.1">
    <property type="nucleotide sequence ID" value="NZ_SMFL01000012.1"/>
</dbReference>
<dbReference type="PANTHER" id="PTHR47506">
    <property type="entry name" value="TRANSCRIPTIONAL REGULATORY PROTEIN"/>
    <property type="match status" value="1"/>
</dbReference>
<evidence type="ECO:0000256" key="4">
    <source>
        <dbReference type="PROSITE-ProRule" id="PRU00335"/>
    </source>
</evidence>
<dbReference type="Proteomes" id="UP000294850">
    <property type="component" value="Unassembled WGS sequence"/>
</dbReference>
<feature type="DNA-binding region" description="H-T-H motif" evidence="4">
    <location>
        <begin position="28"/>
        <end position="47"/>
    </location>
</feature>
<sequence length="185" mass="20302">MGYLKVEDDIVIEKLLEIFRSVGYDGASISGLAAAIGLKKASLYHRFPEGKEAMAHAVLAYIGNWNESQVIEVLMSSKPAKERLEVVLDSINSLYNGGRLACILRALSHGTAAELFKDEIAIIFQTWISAFTHLANNLGHEPEKSKKLAESTLVRIQGSLILAQTLQDPSIFQMALGDIKADFLK</sequence>
<dbReference type="PANTHER" id="PTHR47506:SF1">
    <property type="entry name" value="HTH-TYPE TRANSCRIPTIONAL REGULATOR YJDC"/>
    <property type="match status" value="1"/>
</dbReference>
<accession>A0A4V2Z336</accession>
<keyword evidence="1" id="KW-0805">Transcription regulation</keyword>
<keyword evidence="7" id="KW-1185">Reference proteome</keyword>
<dbReference type="InterPro" id="IPR009057">
    <property type="entry name" value="Homeodomain-like_sf"/>
</dbReference>
<dbReference type="InterPro" id="IPR036271">
    <property type="entry name" value="Tet_transcr_reg_TetR-rel_C_sf"/>
</dbReference>
<dbReference type="Pfam" id="PF21993">
    <property type="entry name" value="TetR_C_13_2"/>
    <property type="match status" value="1"/>
</dbReference>
<feature type="domain" description="HTH tetR-type" evidence="5">
    <location>
        <begin position="5"/>
        <end position="65"/>
    </location>
</feature>
<dbReference type="OrthoDB" id="9789566at2"/>
<name>A0A4V2Z336_9BACT</name>
<dbReference type="Gene3D" id="1.10.357.10">
    <property type="entry name" value="Tetracycline Repressor, domain 2"/>
    <property type="match status" value="1"/>
</dbReference>
<dbReference type="InterPro" id="IPR001647">
    <property type="entry name" value="HTH_TetR"/>
</dbReference>
<organism evidence="6 7">
    <name type="scientific">Dyadobacter psychrotolerans</name>
    <dbReference type="NCBI Taxonomy" id="2541721"/>
    <lineage>
        <taxon>Bacteria</taxon>
        <taxon>Pseudomonadati</taxon>
        <taxon>Bacteroidota</taxon>
        <taxon>Cytophagia</taxon>
        <taxon>Cytophagales</taxon>
        <taxon>Spirosomataceae</taxon>
        <taxon>Dyadobacter</taxon>
    </lineage>
</organism>
<evidence type="ECO:0000313" key="7">
    <source>
        <dbReference type="Proteomes" id="UP000294850"/>
    </source>
</evidence>
<evidence type="ECO:0000259" key="5">
    <source>
        <dbReference type="PROSITE" id="PS50977"/>
    </source>
</evidence>
<keyword evidence="2 4" id="KW-0238">DNA-binding</keyword>
<dbReference type="Pfam" id="PF00440">
    <property type="entry name" value="TetR_N"/>
    <property type="match status" value="1"/>
</dbReference>
<evidence type="ECO:0000313" key="6">
    <source>
        <dbReference type="EMBL" id="TDE11248.1"/>
    </source>
</evidence>
<evidence type="ECO:0000256" key="2">
    <source>
        <dbReference type="ARBA" id="ARBA00023125"/>
    </source>
</evidence>
<dbReference type="PROSITE" id="PS50977">
    <property type="entry name" value="HTH_TETR_2"/>
    <property type="match status" value="1"/>
</dbReference>
<keyword evidence="3" id="KW-0804">Transcription</keyword>
<dbReference type="GO" id="GO:0003677">
    <property type="term" value="F:DNA binding"/>
    <property type="evidence" value="ECO:0007669"/>
    <property type="project" value="UniProtKB-UniRule"/>
</dbReference>
<evidence type="ECO:0000256" key="1">
    <source>
        <dbReference type="ARBA" id="ARBA00023015"/>
    </source>
</evidence>
<dbReference type="SUPFAM" id="SSF46689">
    <property type="entry name" value="Homeodomain-like"/>
    <property type="match status" value="1"/>
</dbReference>
<reference evidence="6 7" key="1">
    <citation type="submission" date="2019-03" db="EMBL/GenBank/DDBJ databases">
        <title>Dyadobacter AR-3-6 sp. nov., isolated from arctic soil.</title>
        <authorList>
            <person name="Chaudhary D.K."/>
        </authorList>
    </citation>
    <scope>NUCLEOTIDE SEQUENCE [LARGE SCALE GENOMIC DNA]</scope>
    <source>
        <strain evidence="6 7">AR-3-6</strain>
    </source>
</reference>
<dbReference type="AlphaFoldDB" id="A0A4V2Z336"/>
<gene>
    <name evidence="6" type="ORF">E0F88_25370</name>
</gene>
<proteinExistence type="predicted"/>
<dbReference type="InterPro" id="IPR054156">
    <property type="entry name" value="YxaF_TetR_C"/>
</dbReference>
<protein>
    <submittedName>
        <fullName evidence="6">TetR/AcrR family transcriptional regulator</fullName>
    </submittedName>
</protein>
<dbReference type="SUPFAM" id="SSF48498">
    <property type="entry name" value="Tetracyclin repressor-like, C-terminal domain"/>
    <property type="match status" value="1"/>
</dbReference>
<comment type="caution">
    <text evidence="6">The sequence shown here is derived from an EMBL/GenBank/DDBJ whole genome shotgun (WGS) entry which is preliminary data.</text>
</comment>
<dbReference type="EMBL" id="SMFL01000012">
    <property type="protein sequence ID" value="TDE11248.1"/>
    <property type="molecule type" value="Genomic_DNA"/>
</dbReference>